<sequence>MRDGGFPVDDEDVLETMARMLAAAGETEAASLIRSGRCKFEWDHRDNWNGGTDCYVLRIAIAAENFVAIGDRKTALEGVIVKRLEEAASQFGTDWYSVALSPMIVSMPGRPDLEGGPVSYSVRRAIIDLLRQEDVPWRGELSDVDFLAPVFDLDVMPSHDSRFKTAGQDIWQHRVNNPEDWPDDWIFTDERFNLLGGPDVTFLAFVERLVAPKVRPDRKLASAMVQRMNEELRRTSWTLVERETLAGDIRYRAEPFEPVLLRSLQTMRASAAILSSSWMHQELERIEAAIDTDPALAIGTAKEMVETCCKHIVDALNIPLPANPDMPDLTKAVLKALKLVPEGISDEAKGAETIKRTLSSLGQITKGLAELRKLYGTGHGRSSVHRGLTARHARLAVNSASAFVEFVSSTYLARKTPMPQDKP</sequence>
<dbReference type="EMBL" id="CP028920">
    <property type="protein sequence ID" value="AWB50787.1"/>
    <property type="molecule type" value="Genomic_DNA"/>
</dbReference>
<name>A0A2S0USK4_9RHOB</name>
<evidence type="ECO:0000259" key="2">
    <source>
        <dbReference type="Pfam" id="PF18860"/>
    </source>
</evidence>
<dbReference type="Pfam" id="PF14355">
    <property type="entry name" value="Abi_C"/>
    <property type="match status" value="1"/>
</dbReference>
<evidence type="ECO:0000313" key="3">
    <source>
        <dbReference type="EMBL" id="AWB50787.1"/>
    </source>
</evidence>
<keyword evidence="4" id="KW-1185">Reference proteome</keyword>
<dbReference type="Proteomes" id="UP000244496">
    <property type="component" value="Plasmid unnamed2"/>
</dbReference>
<reference evidence="3 4" key="1">
    <citation type="submission" date="2018-04" db="EMBL/GenBank/DDBJ databases">
        <title>Genome sequencing of Gemmobacter.</title>
        <authorList>
            <person name="Yi H."/>
            <person name="Baek M.-G."/>
        </authorList>
    </citation>
    <scope>NUCLEOTIDE SEQUENCE [LARGE SCALE GENOMIC DNA]</scope>
    <source>
        <strain evidence="3 4">HYN0069</strain>
        <plasmid evidence="4">Plasmid unnamed2</plasmid>
    </source>
</reference>
<feature type="domain" description="AbiJ-NTD3" evidence="2">
    <location>
        <begin position="118"/>
        <end position="283"/>
    </location>
</feature>
<dbReference type="Pfam" id="PF18860">
    <property type="entry name" value="AbiJ_NTD3"/>
    <property type="match status" value="1"/>
</dbReference>
<gene>
    <name evidence="3" type="ORF">HYN69_19600</name>
</gene>
<dbReference type="AlphaFoldDB" id="A0A2S0USK4"/>
<evidence type="ECO:0000259" key="1">
    <source>
        <dbReference type="Pfam" id="PF14355"/>
    </source>
</evidence>
<dbReference type="InterPro" id="IPR041427">
    <property type="entry name" value="AbiJ-NTD3"/>
</dbReference>
<evidence type="ECO:0000313" key="4">
    <source>
        <dbReference type="Proteomes" id="UP000244496"/>
    </source>
</evidence>
<geneLocation type="plasmid" evidence="3">
    <name>unnamed2</name>
</geneLocation>
<evidence type="ECO:0008006" key="5">
    <source>
        <dbReference type="Google" id="ProtNLM"/>
    </source>
</evidence>
<protein>
    <recommendedName>
        <fullName evidence="5">Abortive infection C-terminus</fullName>
    </recommendedName>
</protein>
<dbReference type="InterPro" id="IPR026001">
    <property type="entry name" value="Abi-like_C"/>
</dbReference>
<organism evidence="3 4">
    <name type="scientific">Paragemmobacter aquarius</name>
    <dbReference type="NCBI Taxonomy" id="2169400"/>
    <lineage>
        <taxon>Bacteria</taxon>
        <taxon>Pseudomonadati</taxon>
        <taxon>Pseudomonadota</taxon>
        <taxon>Alphaproteobacteria</taxon>
        <taxon>Rhodobacterales</taxon>
        <taxon>Paracoccaceae</taxon>
        <taxon>Paragemmobacter</taxon>
    </lineage>
</organism>
<keyword evidence="3" id="KW-0614">Plasmid</keyword>
<dbReference type="RefSeq" id="WP_108437588.1">
    <property type="nucleotide sequence ID" value="NZ_CP028920.1"/>
</dbReference>
<dbReference type="OrthoDB" id="7021751at2"/>
<accession>A0A2S0USK4</accession>
<dbReference type="KEGG" id="geh:HYN69_19600"/>
<proteinExistence type="predicted"/>
<feature type="domain" description="Abortive infection protein-like C-terminal" evidence="1">
    <location>
        <begin position="328"/>
        <end position="407"/>
    </location>
</feature>